<dbReference type="InterPro" id="IPR051114">
    <property type="entry name" value="Mito_RNA_Proc_CCM1"/>
</dbReference>
<dbReference type="GO" id="GO:0005739">
    <property type="term" value="C:mitochondrion"/>
    <property type="evidence" value="ECO:0007669"/>
    <property type="project" value="TreeGrafter"/>
</dbReference>
<dbReference type="PANTHER" id="PTHR47934">
    <property type="entry name" value="PENTATRICOPEPTIDE REPEAT-CONTAINING PROTEIN PET309, MITOCHONDRIAL"/>
    <property type="match status" value="1"/>
</dbReference>
<dbReference type="Pfam" id="PF01535">
    <property type="entry name" value="PPR"/>
    <property type="match status" value="2"/>
</dbReference>
<name>A0A6A5CCU2_NAEFO</name>
<dbReference type="EMBL" id="VFQX01000007">
    <property type="protein sequence ID" value="KAF0983155.1"/>
    <property type="molecule type" value="Genomic_DNA"/>
</dbReference>
<accession>A0A6A5CCU2</accession>
<dbReference type="PANTHER" id="PTHR47934:SF6">
    <property type="entry name" value="MITOCHONDRIAL GROUP I INTRON SPLICING FACTOR CCM1-RELATED"/>
    <property type="match status" value="1"/>
</dbReference>
<dbReference type="Gene3D" id="1.25.40.10">
    <property type="entry name" value="Tetratricopeptide repeat domain"/>
    <property type="match status" value="2"/>
</dbReference>
<dbReference type="InterPro" id="IPR002885">
    <property type="entry name" value="PPR_rpt"/>
</dbReference>
<evidence type="ECO:0000256" key="2">
    <source>
        <dbReference type="SAM" id="MobiDB-lite"/>
    </source>
</evidence>
<feature type="chain" id="PRO_5025515218" description="Pentacotripeptide-repeat region of PRORP domain-containing protein" evidence="3">
    <location>
        <begin position="20"/>
        <end position="560"/>
    </location>
</feature>
<dbReference type="VEuPathDB" id="AmoebaDB:NF0123780"/>
<evidence type="ECO:0008006" key="6">
    <source>
        <dbReference type="Google" id="ProtNLM"/>
    </source>
</evidence>
<dbReference type="GO" id="GO:0007005">
    <property type="term" value="P:mitochondrion organization"/>
    <property type="evidence" value="ECO:0007669"/>
    <property type="project" value="TreeGrafter"/>
</dbReference>
<dbReference type="GO" id="GO:0003729">
    <property type="term" value="F:mRNA binding"/>
    <property type="evidence" value="ECO:0007669"/>
    <property type="project" value="TreeGrafter"/>
</dbReference>
<dbReference type="GO" id="GO:0006396">
    <property type="term" value="P:RNA processing"/>
    <property type="evidence" value="ECO:0007669"/>
    <property type="project" value="TreeGrafter"/>
</dbReference>
<comment type="caution">
    <text evidence="4">The sequence shown here is derived from an EMBL/GenBank/DDBJ whole genome shotgun (WGS) entry which is preliminary data.</text>
</comment>
<dbReference type="GeneID" id="68118348"/>
<feature type="signal peptide" evidence="3">
    <location>
        <begin position="1"/>
        <end position="19"/>
    </location>
</feature>
<feature type="region of interest" description="Disordered" evidence="2">
    <location>
        <begin position="85"/>
        <end position="121"/>
    </location>
</feature>
<dbReference type="InterPro" id="IPR011990">
    <property type="entry name" value="TPR-like_helical_dom_sf"/>
</dbReference>
<dbReference type="VEuPathDB" id="AmoebaDB:NfTy_017250"/>
<dbReference type="RefSeq" id="XP_044567868.1">
    <property type="nucleotide sequence ID" value="XM_044701509.1"/>
</dbReference>
<dbReference type="VEuPathDB" id="AmoebaDB:FDP41_011133"/>
<protein>
    <recommendedName>
        <fullName evidence="6">Pentacotripeptide-repeat region of PRORP domain-containing protein</fullName>
    </recommendedName>
</protein>
<evidence type="ECO:0000256" key="3">
    <source>
        <dbReference type="SAM" id="SignalP"/>
    </source>
</evidence>
<reference evidence="4 5" key="1">
    <citation type="journal article" date="2019" name="Sci. Rep.">
        <title>Nanopore sequencing improves the draft genome of the human pathogenic amoeba Naegleria fowleri.</title>
        <authorList>
            <person name="Liechti N."/>
            <person name="Schurch N."/>
            <person name="Bruggmann R."/>
            <person name="Wittwer M."/>
        </authorList>
    </citation>
    <scope>NUCLEOTIDE SEQUENCE [LARGE SCALE GENOMIC DNA]</scope>
    <source>
        <strain evidence="4 5">ATCC 30894</strain>
    </source>
</reference>
<dbReference type="AlphaFoldDB" id="A0A6A5CCU2"/>
<evidence type="ECO:0000313" key="5">
    <source>
        <dbReference type="Proteomes" id="UP000444721"/>
    </source>
</evidence>
<dbReference type="Pfam" id="PF13812">
    <property type="entry name" value="PPR_3"/>
    <property type="match status" value="1"/>
</dbReference>
<evidence type="ECO:0000256" key="1">
    <source>
        <dbReference type="PROSITE-ProRule" id="PRU00708"/>
    </source>
</evidence>
<proteinExistence type="predicted"/>
<dbReference type="OrthoDB" id="185373at2759"/>
<gene>
    <name evidence="4" type="ORF">FDP41_011133</name>
</gene>
<feature type="compositionally biased region" description="Low complexity" evidence="2">
    <location>
        <begin position="93"/>
        <end position="107"/>
    </location>
</feature>
<organism evidence="4 5">
    <name type="scientific">Naegleria fowleri</name>
    <name type="common">Brain eating amoeba</name>
    <dbReference type="NCBI Taxonomy" id="5763"/>
    <lineage>
        <taxon>Eukaryota</taxon>
        <taxon>Discoba</taxon>
        <taxon>Heterolobosea</taxon>
        <taxon>Tetramitia</taxon>
        <taxon>Eutetramitia</taxon>
        <taxon>Vahlkampfiidae</taxon>
        <taxon>Naegleria</taxon>
    </lineage>
</organism>
<feature type="repeat" description="PPR" evidence="1">
    <location>
        <begin position="319"/>
        <end position="353"/>
    </location>
</feature>
<dbReference type="Proteomes" id="UP000444721">
    <property type="component" value="Unassembled WGS sequence"/>
</dbReference>
<dbReference type="PROSITE" id="PS51375">
    <property type="entry name" value="PPR"/>
    <property type="match status" value="1"/>
</dbReference>
<dbReference type="NCBIfam" id="TIGR00756">
    <property type="entry name" value="PPR"/>
    <property type="match status" value="1"/>
</dbReference>
<dbReference type="OMA" id="LDKVYHY"/>
<sequence length="560" mass="64279">MMKGHSAMLLLTRKALLSAASSPSPFSSQWISSSNLLIAKLQGIVDFGSMKNHPEQSLFQINNRTMMVANYHRKTSTSIMMQETNSTKTTATHSHNINESSNESSLTPSPPSETTPQEKPVGVFVDDFLVEEVEKEVEPLKQSIYDSYSSFKKNSFTPNKTALNKILQFLKECPQDEDPNTSQKVFKEFSEFAIGDRRVTEEHLLEHLKAMKNKYHSLAASSIFAVLLKFYEERGLVEESISIYENNLSGTPLNDNLANTVMSIYAKSKNVEKVEELFKKVSHPHGRHYTTLVYAYVNAGMMEKAHALTLSLKDSRHLNADVFAPILSHHCKNGNLDLSLRFFHEMPEMGIRRMTSTYSILMVAACENNRNDLISFLFSHMRKEKIKPSISIYTLLFGYYFSNEQLDKVYHYYVELLKDGYEIPVACYRPLLLTMGESKRFDEIKNLEKIIIEKTGGAANAYSIIYAYIACGHLNEAERVFFKFRSKIQDPDLRERLYNTMLFGYLRYCQDYKAFSLLESFPFTPTARTIEILYKEGSKDIPYEIFNSQYKFSAPTTKKY</sequence>
<keyword evidence="3" id="KW-0732">Signal</keyword>
<evidence type="ECO:0000313" key="4">
    <source>
        <dbReference type="EMBL" id="KAF0983155.1"/>
    </source>
</evidence>
<keyword evidence="5" id="KW-1185">Reference proteome</keyword>